<proteinExistence type="predicted"/>
<dbReference type="Proteomes" id="UP000835052">
    <property type="component" value="Unassembled WGS sequence"/>
</dbReference>
<gene>
    <name evidence="2" type="ORF">CAUJ_LOCUS3959</name>
</gene>
<dbReference type="EMBL" id="CAJGYM010000007">
    <property type="protein sequence ID" value="CAD6188040.1"/>
    <property type="molecule type" value="Genomic_DNA"/>
</dbReference>
<organism evidence="2 3">
    <name type="scientific">Caenorhabditis auriculariae</name>
    <dbReference type="NCBI Taxonomy" id="2777116"/>
    <lineage>
        <taxon>Eukaryota</taxon>
        <taxon>Metazoa</taxon>
        <taxon>Ecdysozoa</taxon>
        <taxon>Nematoda</taxon>
        <taxon>Chromadorea</taxon>
        <taxon>Rhabditida</taxon>
        <taxon>Rhabditina</taxon>
        <taxon>Rhabditomorpha</taxon>
        <taxon>Rhabditoidea</taxon>
        <taxon>Rhabditidae</taxon>
        <taxon>Peloderinae</taxon>
        <taxon>Caenorhabditis</taxon>
    </lineage>
</organism>
<protein>
    <recommendedName>
        <fullName evidence="4">Fibronectin type-III domain-containing protein</fullName>
    </recommendedName>
</protein>
<accession>A0A8S1H3P7</accession>
<dbReference type="AlphaFoldDB" id="A0A8S1H3P7"/>
<feature type="chain" id="PRO_5035726282" description="Fibronectin type-III domain-containing protein" evidence="1">
    <location>
        <begin position="22"/>
        <end position="275"/>
    </location>
</feature>
<keyword evidence="3" id="KW-1185">Reference proteome</keyword>
<evidence type="ECO:0000313" key="2">
    <source>
        <dbReference type="EMBL" id="CAD6188040.1"/>
    </source>
</evidence>
<comment type="caution">
    <text evidence="2">The sequence shown here is derived from an EMBL/GenBank/DDBJ whole genome shotgun (WGS) entry which is preliminary data.</text>
</comment>
<dbReference type="OrthoDB" id="5877008at2759"/>
<evidence type="ECO:0008006" key="4">
    <source>
        <dbReference type="Google" id="ProtNLM"/>
    </source>
</evidence>
<name>A0A8S1H3P7_9PELO</name>
<evidence type="ECO:0000313" key="3">
    <source>
        <dbReference type="Proteomes" id="UP000835052"/>
    </source>
</evidence>
<sequence>MGLRSRGFGLLLLAIWAFVEASTALGSRDHADSEVIGDNNEVLVETPEIRAHNEIVSIKCENAGAAQPQDSRGLSVSQPRIEQSGARSLAYWSVTGDRRNIAAYQVDVRSTNDREWRESGSLVQEEPSQERQFPAVSPCQQRMIERQQLPPTPPGARLHCGRIDNLKPEQSYDFQLASIDSWGENSTAHNPTERLTLDQLVPYTQYQQLDSVTQYNVTVQGLSDSNRLWFISSVFSTTDFVGREKREEMKKGCGRVLVGNDGALEYAIMAAFADG</sequence>
<evidence type="ECO:0000256" key="1">
    <source>
        <dbReference type="SAM" id="SignalP"/>
    </source>
</evidence>
<keyword evidence="1" id="KW-0732">Signal</keyword>
<reference evidence="2" key="1">
    <citation type="submission" date="2020-10" db="EMBL/GenBank/DDBJ databases">
        <authorList>
            <person name="Kikuchi T."/>
        </authorList>
    </citation>
    <scope>NUCLEOTIDE SEQUENCE</scope>
    <source>
        <strain evidence="2">NKZ352</strain>
    </source>
</reference>
<feature type="signal peptide" evidence="1">
    <location>
        <begin position="1"/>
        <end position="21"/>
    </location>
</feature>